<comment type="similarity">
    <text evidence="3">Belongs to the CheB family.</text>
</comment>
<organism evidence="8 9">
    <name type="scientific">Texcoconibacillus texcoconensis</name>
    <dbReference type="NCBI Taxonomy" id="1095777"/>
    <lineage>
        <taxon>Bacteria</taxon>
        <taxon>Bacillati</taxon>
        <taxon>Bacillota</taxon>
        <taxon>Bacilli</taxon>
        <taxon>Bacillales</taxon>
        <taxon>Bacillaceae</taxon>
        <taxon>Texcoconibacillus</taxon>
    </lineage>
</organism>
<feature type="active site" evidence="3 4">
    <location>
        <position position="305"/>
    </location>
</feature>
<dbReference type="PANTHER" id="PTHR42872:SF3">
    <property type="entry name" value="PROTEIN-GLUTAMATE METHYLESTERASE_PROTEIN-GLUTAMINE GLUTAMINASE 1"/>
    <property type="match status" value="1"/>
</dbReference>
<dbReference type="Pfam" id="PF00072">
    <property type="entry name" value="Response_reg"/>
    <property type="match status" value="1"/>
</dbReference>
<evidence type="ECO:0000256" key="1">
    <source>
        <dbReference type="ARBA" id="ARBA00022801"/>
    </source>
</evidence>
<evidence type="ECO:0000256" key="4">
    <source>
        <dbReference type="PROSITE-ProRule" id="PRU00050"/>
    </source>
</evidence>
<evidence type="ECO:0000259" key="6">
    <source>
        <dbReference type="PROSITE" id="PS50110"/>
    </source>
</evidence>
<dbReference type="InterPro" id="IPR011006">
    <property type="entry name" value="CheY-like_superfamily"/>
</dbReference>
<dbReference type="GO" id="GO:0008984">
    <property type="term" value="F:protein-glutamate methylesterase activity"/>
    <property type="evidence" value="ECO:0007669"/>
    <property type="project" value="UniProtKB-UniRule"/>
</dbReference>
<dbReference type="AlphaFoldDB" id="A0A840QKQ7"/>
<dbReference type="EMBL" id="JACHHB010000001">
    <property type="protein sequence ID" value="MBB5172057.1"/>
    <property type="molecule type" value="Genomic_DNA"/>
</dbReference>
<dbReference type="Proteomes" id="UP000551878">
    <property type="component" value="Unassembled WGS sequence"/>
</dbReference>
<dbReference type="InterPro" id="IPR001789">
    <property type="entry name" value="Sig_transdc_resp-reg_receiver"/>
</dbReference>
<comment type="catalytic activity">
    <reaction evidence="3">
        <text>L-glutaminyl-[protein] + H2O = L-glutamyl-[protein] + NH4(+)</text>
        <dbReference type="Rhea" id="RHEA:16441"/>
        <dbReference type="Rhea" id="RHEA-COMP:10207"/>
        <dbReference type="Rhea" id="RHEA-COMP:10208"/>
        <dbReference type="ChEBI" id="CHEBI:15377"/>
        <dbReference type="ChEBI" id="CHEBI:28938"/>
        <dbReference type="ChEBI" id="CHEBI:29973"/>
        <dbReference type="ChEBI" id="CHEBI:30011"/>
        <dbReference type="EC" id="3.5.1.44"/>
    </reaction>
</comment>
<keyword evidence="1 3" id="KW-0378">Hydrolase</keyword>
<dbReference type="GO" id="GO:0050568">
    <property type="term" value="F:protein-glutamine glutaminase activity"/>
    <property type="evidence" value="ECO:0007669"/>
    <property type="project" value="UniProtKB-UniRule"/>
</dbReference>
<feature type="active site" evidence="3 4">
    <location>
        <position position="182"/>
    </location>
</feature>
<protein>
    <recommendedName>
        <fullName evidence="3">Protein-glutamate methylesterase/protein-glutamine glutaminase</fullName>
        <ecNumber evidence="3">3.1.1.61</ecNumber>
        <ecNumber evidence="3">3.5.1.44</ecNumber>
    </recommendedName>
</protein>
<dbReference type="EC" id="3.1.1.61" evidence="3"/>
<evidence type="ECO:0000256" key="2">
    <source>
        <dbReference type="ARBA" id="ARBA00048267"/>
    </source>
</evidence>
<keyword evidence="3 5" id="KW-0597">Phosphoprotein</keyword>
<feature type="modified residue" description="4-aspartylphosphate" evidence="3 5">
    <location>
        <position position="56"/>
    </location>
</feature>
<feature type="domain" description="Response regulatory" evidence="6">
    <location>
        <begin position="5"/>
        <end position="122"/>
    </location>
</feature>
<feature type="domain" description="CheB-type methylesterase" evidence="7">
    <location>
        <begin position="171"/>
        <end position="362"/>
    </location>
</feature>
<dbReference type="SUPFAM" id="SSF52738">
    <property type="entry name" value="Methylesterase CheB, C-terminal domain"/>
    <property type="match status" value="1"/>
</dbReference>
<dbReference type="Gene3D" id="3.40.50.180">
    <property type="entry name" value="Methylesterase CheB, C-terminal domain"/>
    <property type="match status" value="1"/>
</dbReference>
<proteinExistence type="inferred from homology"/>
<evidence type="ECO:0000313" key="9">
    <source>
        <dbReference type="Proteomes" id="UP000551878"/>
    </source>
</evidence>
<keyword evidence="9" id="KW-1185">Reference proteome</keyword>
<dbReference type="InterPro" id="IPR035909">
    <property type="entry name" value="CheB_C"/>
</dbReference>
<evidence type="ECO:0000256" key="5">
    <source>
        <dbReference type="PROSITE-ProRule" id="PRU00169"/>
    </source>
</evidence>
<evidence type="ECO:0000259" key="7">
    <source>
        <dbReference type="PROSITE" id="PS50122"/>
    </source>
</evidence>
<evidence type="ECO:0000313" key="8">
    <source>
        <dbReference type="EMBL" id="MBB5172057.1"/>
    </source>
</evidence>
<dbReference type="PROSITE" id="PS50122">
    <property type="entry name" value="CHEB"/>
    <property type="match status" value="1"/>
</dbReference>
<comment type="catalytic activity">
    <reaction evidence="2 3">
        <text>[protein]-L-glutamate 5-O-methyl ester + H2O = L-glutamyl-[protein] + methanol + H(+)</text>
        <dbReference type="Rhea" id="RHEA:23236"/>
        <dbReference type="Rhea" id="RHEA-COMP:10208"/>
        <dbReference type="Rhea" id="RHEA-COMP:10311"/>
        <dbReference type="ChEBI" id="CHEBI:15377"/>
        <dbReference type="ChEBI" id="CHEBI:15378"/>
        <dbReference type="ChEBI" id="CHEBI:17790"/>
        <dbReference type="ChEBI" id="CHEBI:29973"/>
        <dbReference type="ChEBI" id="CHEBI:82795"/>
        <dbReference type="EC" id="3.1.1.61"/>
    </reaction>
</comment>
<dbReference type="InterPro" id="IPR000673">
    <property type="entry name" value="Sig_transdc_resp-reg_Me-estase"/>
</dbReference>
<dbReference type="PIRSF" id="PIRSF000876">
    <property type="entry name" value="RR_chemtxs_CheB"/>
    <property type="match status" value="1"/>
</dbReference>
<dbReference type="SMART" id="SM00448">
    <property type="entry name" value="REC"/>
    <property type="match status" value="1"/>
</dbReference>
<keyword evidence="3" id="KW-0963">Cytoplasm</keyword>
<dbReference type="GO" id="GO:0005737">
    <property type="term" value="C:cytoplasm"/>
    <property type="evidence" value="ECO:0007669"/>
    <property type="project" value="UniProtKB-SubCell"/>
</dbReference>
<dbReference type="CDD" id="cd16432">
    <property type="entry name" value="CheB_Rec"/>
    <property type="match status" value="1"/>
</dbReference>
<comment type="caution">
    <text evidence="8">The sequence shown here is derived from an EMBL/GenBank/DDBJ whole genome shotgun (WGS) entry which is preliminary data.</text>
</comment>
<comment type="subcellular location">
    <subcellularLocation>
        <location evidence="3">Cytoplasm</location>
    </subcellularLocation>
</comment>
<reference evidence="8 9" key="1">
    <citation type="submission" date="2020-08" db="EMBL/GenBank/DDBJ databases">
        <title>Genomic Encyclopedia of Type Strains, Phase IV (KMG-IV): sequencing the most valuable type-strain genomes for metagenomic binning, comparative biology and taxonomic classification.</title>
        <authorList>
            <person name="Goeker M."/>
        </authorList>
    </citation>
    <scope>NUCLEOTIDE SEQUENCE [LARGE SCALE GENOMIC DNA]</scope>
    <source>
        <strain evidence="8 9">DSM 24696</strain>
    </source>
</reference>
<dbReference type="GO" id="GO:0006935">
    <property type="term" value="P:chemotaxis"/>
    <property type="evidence" value="ECO:0007669"/>
    <property type="project" value="UniProtKB-UniRule"/>
</dbReference>
<dbReference type="SUPFAM" id="SSF52172">
    <property type="entry name" value="CheY-like"/>
    <property type="match status" value="1"/>
</dbReference>
<dbReference type="InterPro" id="IPR008248">
    <property type="entry name" value="CheB-like"/>
</dbReference>
<dbReference type="Pfam" id="PF01339">
    <property type="entry name" value="CheB_methylest"/>
    <property type="match status" value="1"/>
</dbReference>
<dbReference type="HAMAP" id="MF_00099">
    <property type="entry name" value="CheB_chemtxs"/>
    <property type="match status" value="1"/>
</dbReference>
<name>A0A840QKQ7_9BACI</name>
<sequence length="362" mass="39121">MTLIHVLVVDDSAFMRRMISDILESDERLTVIGTARNGEDALKKQQQLNPDVITLDVEMPVMDGLTTLQEIMKVKPVPVIMVSSTTKEGADTTMKAIAYGAIDFIAKPSGAISLDIDKISHELIEKTVLASTVVLEKLADQRLEDSTPNEDEKKTETDTLLTTIPSQTTRPSLKKIVAIGTSTGGPKALQKVLSSFSENIDAPIIIVQHMPKGFTASLSKRLNSVSKILVKEAEEGDILQKGVAYIAPGGYHLTVRSIGTSVAIQLDQSLPVNGHRPSVDKMFNSLTGLSTYLKIAVVLTGMGSDGKEGLHQLKRSGETIAIAESHSSSVVYGMPRSVIEAQLSDHTLDIKDISLAIERYCT</sequence>
<dbReference type="RefSeq" id="WP_184662536.1">
    <property type="nucleotide sequence ID" value="NZ_JACHHB010000001.1"/>
</dbReference>
<gene>
    <name evidence="3" type="primary">cheB</name>
    <name evidence="8" type="ORF">HNQ41_000197</name>
</gene>
<comment type="function">
    <text evidence="3">Involved in chemotaxis. Part of a chemotaxis signal transduction system that modulates chemotaxis in response to various stimuli. Catalyzes the demethylation of specific methylglutamate residues introduced into the chemoreceptors (methyl-accepting chemotaxis proteins or MCP) by CheR. Also mediates the irreversible deamidation of specific glutamine residues to glutamic acid.</text>
</comment>
<accession>A0A840QKQ7</accession>
<dbReference type="GO" id="GO:0000156">
    <property type="term" value="F:phosphorelay response regulator activity"/>
    <property type="evidence" value="ECO:0007669"/>
    <property type="project" value="InterPro"/>
</dbReference>
<feature type="active site" evidence="3 4">
    <location>
        <position position="209"/>
    </location>
</feature>
<keyword evidence="3 4" id="KW-0145">Chemotaxis</keyword>
<dbReference type="NCBIfam" id="NF001965">
    <property type="entry name" value="PRK00742.1"/>
    <property type="match status" value="1"/>
</dbReference>
<dbReference type="CDD" id="cd17541">
    <property type="entry name" value="REC_CheB-like"/>
    <property type="match status" value="1"/>
</dbReference>
<comment type="domain">
    <text evidence="3">Contains a C-terminal catalytic domain, and an N-terminal region which modulates catalytic activity.</text>
</comment>
<dbReference type="PROSITE" id="PS50110">
    <property type="entry name" value="RESPONSE_REGULATORY"/>
    <property type="match status" value="1"/>
</dbReference>
<dbReference type="PANTHER" id="PTHR42872">
    <property type="entry name" value="PROTEIN-GLUTAMATE METHYLESTERASE/PROTEIN-GLUTAMINE GLUTAMINASE"/>
    <property type="match status" value="1"/>
</dbReference>
<comment type="PTM">
    <text evidence="3">Phosphorylated by CheA. Phosphorylation of the N-terminal regulatory domain activates the methylesterase activity.</text>
</comment>
<evidence type="ECO:0000256" key="3">
    <source>
        <dbReference type="HAMAP-Rule" id="MF_00099"/>
    </source>
</evidence>
<dbReference type="EC" id="3.5.1.44" evidence="3"/>
<dbReference type="Gene3D" id="3.40.50.2300">
    <property type="match status" value="1"/>
</dbReference>